<dbReference type="RefSeq" id="WP_346247133.1">
    <property type="nucleotide sequence ID" value="NZ_JBDIZK010000007.1"/>
</dbReference>
<dbReference type="EMBL" id="JBDIZK010000007">
    <property type="protein sequence ID" value="MEN3748119.1"/>
    <property type="molecule type" value="Genomic_DNA"/>
</dbReference>
<reference evidence="1 2" key="1">
    <citation type="submission" date="2024-05" db="EMBL/GenBank/DDBJ databases">
        <title>Sphingomonas sp. HF-S3 16S ribosomal RNA gene Genome sequencing and assembly.</title>
        <authorList>
            <person name="Lee H."/>
        </authorList>
    </citation>
    <scope>NUCLEOTIDE SEQUENCE [LARGE SCALE GENOMIC DNA]</scope>
    <source>
        <strain evidence="1 2">HF-S3</strain>
    </source>
</reference>
<protein>
    <recommendedName>
        <fullName evidence="3">Small CPxCG-related zinc finger protein</fullName>
    </recommendedName>
</protein>
<evidence type="ECO:0008006" key="3">
    <source>
        <dbReference type="Google" id="ProtNLM"/>
    </source>
</evidence>
<keyword evidence="2" id="KW-1185">Reference proteome</keyword>
<proteinExistence type="predicted"/>
<evidence type="ECO:0000313" key="1">
    <source>
        <dbReference type="EMBL" id="MEN3748119.1"/>
    </source>
</evidence>
<organism evidence="1 2">
    <name type="scientific">Sphingomonas rustica</name>
    <dbReference type="NCBI Taxonomy" id="3103142"/>
    <lineage>
        <taxon>Bacteria</taxon>
        <taxon>Pseudomonadati</taxon>
        <taxon>Pseudomonadota</taxon>
        <taxon>Alphaproteobacteria</taxon>
        <taxon>Sphingomonadales</taxon>
        <taxon>Sphingomonadaceae</taxon>
        <taxon>Sphingomonas</taxon>
    </lineage>
</organism>
<comment type="caution">
    <text evidence="1">The sequence shown here is derived from an EMBL/GenBank/DDBJ whole genome shotgun (WGS) entry which is preliminary data.</text>
</comment>
<accession>A0ABV0B971</accession>
<dbReference type="Proteomes" id="UP001427805">
    <property type="component" value="Unassembled WGS sequence"/>
</dbReference>
<evidence type="ECO:0000313" key="2">
    <source>
        <dbReference type="Proteomes" id="UP001427805"/>
    </source>
</evidence>
<sequence>MSQPALRCDHRCVHCGATDVTREAWAQWDSRHQAWTVREVFDFAFCHACHRQTRVEISPID</sequence>
<gene>
    <name evidence="1" type="ORF">TPR58_13165</name>
</gene>
<name>A0ABV0B971_9SPHN</name>